<accession>A0ABR2H6P9</accession>
<proteinExistence type="predicted"/>
<protein>
    <submittedName>
        <fullName evidence="1">Uncharacterized protein</fullName>
    </submittedName>
</protein>
<sequence>MIKDDENVKNNFVFLKYRRISMLHMKKIDSYTVNLVDNMNIDENTNEDQPGNDN</sequence>
<organism evidence="1 2">
    <name type="scientific">Tritrichomonas musculus</name>
    <dbReference type="NCBI Taxonomy" id="1915356"/>
    <lineage>
        <taxon>Eukaryota</taxon>
        <taxon>Metamonada</taxon>
        <taxon>Parabasalia</taxon>
        <taxon>Tritrichomonadida</taxon>
        <taxon>Tritrichomonadidae</taxon>
        <taxon>Tritrichomonas</taxon>
    </lineage>
</organism>
<name>A0ABR2H6P9_9EUKA</name>
<dbReference type="EMBL" id="JAPFFF010000040">
    <property type="protein sequence ID" value="KAK8841903.1"/>
    <property type="molecule type" value="Genomic_DNA"/>
</dbReference>
<evidence type="ECO:0000313" key="1">
    <source>
        <dbReference type="EMBL" id="KAK8841903.1"/>
    </source>
</evidence>
<evidence type="ECO:0000313" key="2">
    <source>
        <dbReference type="Proteomes" id="UP001470230"/>
    </source>
</evidence>
<keyword evidence="2" id="KW-1185">Reference proteome</keyword>
<reference evidence="1 2" key="1">
    <citation type="submission" date="2024-04" db="EMBL/GenBank/DDBJ databases">
        <title>Tritrichomonas musculus Genome.</title>
        <authorList>
            <person name="Alves-Ferreira E."/>
            <person name="Grigg M."/>
            <person name="Lorenzi H."/>
            <person name="Galac M."/>
        </authorList>
    </citation>
    <scope>NUCLEOTIDE SEQUENCE [LARGE SCALE GENOMIC DNA]</scope>
    <source>
        <strain evidence="1 2">EAF2021</strain>
    </source>
</reference>
<comment type="caution">
    <text evidence="1">The sequence shown here is derived from an EMBL/GenBank/DDBJ whole genome shotgun (WGS) entry which is preliminary data.</text>
</comment>
<dbReference type="Proteomes" id="UP001470230">
    <property type="component" value="Unassembled WGS sequence"/>
</dbReference>
<gene>
    <name evidence="1" type="ORF">M9Y10_026855</name>
</gene>